<keyword evidence="1" id="KW-0732">Signal</keyword>
<dbReference type="Proteomes" id="UP000064967">
    <property type="component" value="Chromosome"/>
</dbReference>
<feature type="chain" id="PRO_5005466195" description="IgGFc-binding protein N-terminal domain-containing protein" evidence="1">
    <location>
        <begin position="27"/>
        <end position="594"/>
    </location>
</feature>
<sequence length="594" mass="62374">MSLRSPTTITLSVLALALGAGVGAGACGHDRDPFTTAPQNFGGEPSPDAGHCGYQCSIDGRKVLDSCTGQVIVECSNDLACGAGTCQEPCAAAAADSRSTGCDFYFQAPPSSPQFGDACYAAFIVNSSTLAVDLTLERDGKKLDLSGAVYRTAVGSSSLEAHTGPLAAGESVIVFLSDRDPSLPDEPQVIRCPSGVKAAHYWSTPSNRGTSVGKSFRLETSTPVALSTIYPFGGAASFLPSATLVQPVVSWSKENVIINGWEAVTAGKPVAQIVAAEDDTKVTVYPRKDILGNSAIAGSPAGVPVSYTLGHGEFLQLTQTDELTGSFIVSDKPTSVFGGHQCADIPSTGAACDTLGQQIPSFEHWGSEYASAGYRPRAGDEQEPMPYRIVAARDGTRFEYEPTIPPGAPTELQAGESAYFPVTVGSGIVVRSQDTEHPFYLAAYMTGWLGGYFGSPSYGTAGDPEFVNVVPTGQYLGAYSFYADPTYAETSLVVIRQKTDGRFDDVELDCTGPIQGFRPLGSRGEFEYARVDLSIKGGNGLVTGDRTCTRGLHGMQSAGPFTATIWGWDRAASYAYPGGTAHRTLVETPLVSVH</sequence>
<evidence type="ECO:0000256" key="1">
    <source>
        <dbReference type="SAM" id="SignalP"/>
    </source>
</evidence>
<dbReference type="Pfam" id="PF17517">
    <property type="entry name" value="IgGFc_binding"/>
    <property type="match status" value="1"/>
</dbReference>
<organism evidence="3 4">
    <name type="scientific">Labilithrix luteola</name>
    <dbReference type="NCBI Taxonomy" id="1391654"/>
    <lineage>
        <taxon>Bacteria</taxon>
        <taxon>Pseudomonadati</taxon>
        <taxon>Myxococcota</taxon>
        <taxon>Polyangia</taxon>
        <taxon>Polyangiales</taxon>
        <taxon>Labilitrichaceae</taxon>
        <taxon>Labilithrix</taxon>
    </lineage>
</organism>
<name>A0A0K1PSP7_9BACT</name>
<keyword evidence="4" id="KW-1185">Reference proteome</keyword>
<accession>A0A0K1PSP7</accession>
<reference evidence="3 4" key="1">
    <citation type="submission" date="2015-08" db="EMBL/GenBank/DDBJ databases">
        <authorList>
            <person name="Babu N.S."/>
            <person name="Beckwith C.J."/>
            <person name="Beseler K.G."/>
            <person name="Brison A."/>
            <person name="Carone J.V."/>
            <person name="Caskin T.P."/>
            <person name="Diamond M."/>
            <person name="Durham M.E."/>
            <person name="Foxe J.M."/>
            <person name="Go M."/>
            <person name="Henderson B.A."/>
            <person name="Jones I.B."/>
            <person name="McGettigan J.A."/>
            <person name="Micheletti S.J."/>
            <person name="Nasrallah M.E."/>
            <person name="Ortiz D."/>
            <person name="Piller C.R."/>
            <person name="Privatt S.R."/>
            <person name="Schneider S.L."/>
            <person name="Sharp S."/>
            <person name="Smith T.C."/>
            <person name="Stanton J.D."/>
            <person name="Ullery H.E."/>
            <person name="Wilson R.J."/>
            <person name="Serrano M.G."/>
            <person name="Buck G."/>
            <person name="Lee V."/>
            <person name="Wang Y."/>
            <person name="Carvalho R."/>
            <person name="Voegtly L."/>
            <person name="Shi R."/>
            <person name="Duckworth R."/>
            <person name="Johnson A."/>
            <person name="Loviza R."/>
            <person name="Walstead R."/>
            <person name="Shah Z."/>
            <person name="Kiflezghi M."/>
            <person name="Wade K."/>
            <person name="Ball S.L."/>
            <person name="Bradley K.W."/>
            <person name="Asai D.J."/>
            <person name="Bowman C.A."/>
            <person name="Russell D.A."/>
            <person name="Pope W.H."/>
            <person name="Jacobs-Sera D."/>
            <person name="Hendrix R.W."/>
            <person name="Hatfull G.F."/>
        </authorList>
    </citation>
    <scope>NUCLEOTIDE SEQUENCE [LARGE SCALE GENOMIC DNA]</scope>
    <source>
        <strain evidence="3 4">DSM 27648</strain>
    </source>
</reference>
<dbReference type="OrthoDB" id="5524783at2"/>
<dbReference type="InterPro" id="IPR035234">
    <property type="entry name" value="IgGFc-bd_N"/>
</dbReference>
<evidence type="ECO:0000313" key="3">
    <source>
        <dbReference type="EMBL" id="AKU96565.1"/>
    </source>
</evidence>
<dbReference type="PROSITE" id="PS51257">
    <property type="entry name" value="PROKAR_LIPOPROTEIN"/>
    <property type="match status" value="1"/>
</dbReference>
<dbReference type="EMBL" id="CP012333">
    <property type="protein sequence ID" value="AKU96565.1"/>
    <property type="molecule type" value="Genomic_DNA"/>
</dbReference>
<feature type="signal peptide" evidence="1">
    <location>
        <begin position="1"/>
        <end position="26"/>
    </location>
</feature>
<dbReference type="KEGG" id="llu:AKJ09_03229"/>
<gene>
    <name evidence="3" type="ORF">AKJ09_03229</name>
</gene>
<dbReference type="RefSeq" id="WP_146647832.1">
    <property type="nucleotide sequence ID" value="NZ_CP012333.1"/>
</dbReference>
<dbReference type="PANTHER" id="PTHR46534">
    <property type="entry name" value="IGGFC_BINDING DOMAIN-CONTAINING PROTEIN"/>
    <property type="match status" value="1"/>
</dbReference>
<protein>
    <recommendedName>
        <fullName evidence="2">IgGFc-binding protein N-terminal domain-containing protein</fullName>
    </recommendedName>
</protein>
<feature type="domain" description="IgGFc-binding protein N-terminal" evidence="2">
    <location>
        <begin position="241"/>
        <end position="567"/>
    </location>
</feature>
<dbReference type="STRING" id="1391654.AKJ09_03229"/>
<evidence type="ECO:0000259" key="2">
    <source>
        <dbReference type="Pfam" id="PF17517"/>
    </source>
</evidence>
<evidence type="ECO:0000313" key="4">
    <source>
        <dbReference type="Proteomes" id="UP000064967"/>
    </source>
</evidence>
<proteinExistence type="predicted"/>
<dbReference type="AlphaFoldDB" id="A0A0K1PSP7"/>
<dbReference type="PANTHER" id="PTHR46534:SF1">
    <property type="entry name" value="IGGFC-BINDING PROTEIN N-TERMINAL DOMAIN-CONTAINING PROTEIN"/>
    <property type="match status" value="1"/>
</dbReference>